<evidence type="ECO:0000313" key="5">
    <source>
        <dbReference type="Proteomes" id="UP000054736"/>
    </source>
</evidence>
<dbReference type="PANTHER" id="PTHR35936:SF19">
    <property type="entry name" value="AMINO-ACID-BINDING PROTEIN YXEM-RELATED"/>
    <property type="match status" value="1"/>
</dbReference>
<proteinExistence type="inferred from homology"/>
<dbReference type="Gene3D" id="3.40.190.10">
    <property type="entry name" value="Periplasmic binding protein-like II"/>
    <property type="match status" value="2"/>
</dbReference>
<dbReference type="SMART" id="SM00062">
    <property type="entry name" value="PBPb"/>
    <property type="match status" value="1"/>
</dbReference>
<dbReference type="PATRIC" id="fig|1212489.4.peg.1117"/>
<dbReference type="RefSeq" id="WP_058495379.1">
    <property type="nucleotide sequence ID" value="NZ_CAAAIU010000007.1"/>
</dbReference>
<dbReference type="Pfam" id="PF00497">
    <property type="entry name" value="SBP_bac_3"/>
    <property type="match status" value="1"/>
</dbReference>
<evidence type="ECO:0000313" key="4">
    <source>
        <dbReference type="EMBL" id="KTC87441.1"/>
    </source>
</evidence>
<comment type="similarity">
    <text evidence="1">Belongs to the bacterial solute-binding protein 3 family.</text>
</comment>
<dbReference type="Proteomes" id="UP000054736">
    <property type="component" value="Unassembled WGS sequence"/>
</dbReference>
<dbReference type="SUPFAM" id="SSF53850">
    <property type="entry name" value="Periplasmic binding protein-like II"/>
    <property type="match status" value="1"/>
</dbReference>
<accession>A0A0W0SVW2</accession>
<dbReference type="InterPro" id="IPR001638">
    <property type="entry name" value="Solute-binding_3/MltF_N"/>
</dbReference>
<protein>
    <submittedName>
        <fullName evidence="4">Arginine-binding periplasmic protein</fullName>
    </submittedName>
</protein>
<dbReference type="AlphaFoldDB" id="A0A0W0SVW2"/>
<name>A0A0W0SVW2_9GAMM</name>
<evidence type="ECO:0000256" key="2">
    <source>
        <dbReference type="ARBA" id="ARBA00022729"/>
    </source>
</evidence>
<reference evidence="4 5" key="1">
    <citation type="submission" date="2015-11" db="EMBL/GenBank/DDBJ databases">
        <title>Genomic analysis of 38 Legionella species identifies large and diverse effector repertoires.</title>
        <authorList>
            <person name="Burstein D."/>
            <person name="Amaro F."/>
            <person name="Zusman T."/>
            <person name="Lifshitz Z."/>
            <person name="Cohen O."/>
            <person name="Gilbert J.A."/>
            <person name="Pupko T."/>
            <person name="Shuman H.A."/>
            <person name="Segal G."/>
        </authorList>
    </citation>
    <scope>NUCLEOTIDE SEQUENCE [LARGE SCALE GENOMIC DNA]</scope>
    <source>
        <strain evidence="4 5">ATCC 700990</strain>
    </source>
</reference>
<keyword evidence="5" id="KW-1185">Reference proteome</keyword>
<organism evidence="4 5">
    <name type="scientific">Legionella drozanskii LLAP-1</name>
    <dbReference type="NCBI Taxonomy" id="1212489"/>
    <lineage>
        <taxon>Bacteria</taxon>
        <taxon>Pseudomonadati</taxon>
        <taxon>Pseudomonadota</taxon>
        <taxon>Gammaproteobacteria</taxon>
        <taxon>Legionellales</taxon>
        <taxon>Legionellaceae</taxon>
        <taxon>Legionella</taxon>
    </lineage>
</organism>
<evidence type="ECO:0000256" key="1">
    <source>
        <dbReference type="ARBA" id="ARBA00010333"/>
    </source>
</evidence>
<comment type="caution">
    <text evidence="4">The sequence shown here is derived from an EMBL/GenBank/DDBJ whole genome shotgun (WGS) entry which is preliminary data.</text>
</comment>
<gene>
    <name evidence="4" type="ORF">Ldro_1060</name>
</gene>
<sequence>MKLKTQLVALLFCFLYNPPVLYAKIKVGTVFFYPPFVMSTGDGFDIDLMRTICQGIKETCDIVPMDYTNLFTSLNEGKIDLAIAGISISQNRGTQYLFSLPYMLSKGQFLTLRSSDYTSINDLTGKKVGMIKGEQDGGVINTYLMQTYGNQFQSIPYNDIEDLITALNDGDIAAAFIHRSSALYWKQNGGGQFQLLGDSVSLGQGIGIMALPSQSSLIARINQQLQAMEKDGSYLNLYNTYFAN</sequence>
<dbReference type="EMBL" id="LNXY01000020">
    <property type="protein sequence ID" value="KTC87441.1"/>
    <property type="molecule type" value="Genomic_DNA"/>
</dbReference>
<dbReference type="STRING" id="1212489.Ldro_1060"/>
<evidence type="ECO:0000259" key="3">
    <source>
        <dbReference type="SMART" id="SM00062"/>
    </source>
</evidence>
<feature type="domain" description="Solute-binding protein family 3/N-terminal" evidence="3">
    <location>
        <begin position="24"/>
        <end position="244"/>
    </location>
</feature>
<dbReference type="PANTHER" id="PTHR35936">
    <property type="entry name" value="MEMBRANE-BOUND LYTIC MUREIN TRANSGLYCOSYLASE F"/>
    <property type="match status" value="1"/>
</dbReference>
<keyword evidence="2" id="KW-0732">Signal</keyword>